<proteinExistence type="predicted"/>
<organism evidence="1 2">
    <name type="scientific">Cryobacterium breve</name>
    <dbReference type="NCBI Taxonomy" id="1259258"/>
    <lineage>
        <taxon>Bacteria</taxon>
        <taxon>Bacillati</taxon>
        <taxon>Actinomycetota</taxon>
        <taxon>Actinomycetes</taxon>
        <taxon>Micrococcales</taxon>
        <taxon>Microbacteriaceae</taxon>
        <taxon>Cryobacterium</taxon>
    </lineage>
</organism>
<name>A0ABY2JAJ9_9MICO</name>
<evidence type="ECO:0000313" key="2">
    <source>
        <dbReference type="Proteomes" id="UP000298355"/>
    </source>
</evidence>
<dbReference type="InterPro" id="IPR000415">
    <property type="entry name" value="Nitroreductase-like"/>
</dbReference>
<dbReference type="RefSeq" id="WP_134361763.1">
    <property type="nucleotide sequence ID" value="NZ_SOGJ01000003.1"/>
</dbReference>
<dbReference type="Gene3D" id="3.40.109.10">
    <property type="entry name" value="NADH Oxidase"/>
    <property type="match status" value="1"/>
</dbReference>
<keyword evidence="2" id="KW-1185">Reference proteome</keyword>
<dbReference type="Proteomes" id="UP000298355">
    <property type="component" value="Unassembled WGS sequence"/>
</dbReference>
<comment type="caution">
    <text evidence="1">The sequence shown here is derived from an EMBL/GenBank/DDBJ whole genome shotgun (WGS) entry which is preliminary data.</text>
</comment>
<dbReference type="EMBL" id="SOGJ01000003">
    <property type="protein sequence ID" value="TFD01981.1"/>
    <property type="molecule type" value="Genomic_DNA"/>
</dbReference>
<evidence type="ECO:0008006" key="3">
    <source>
        <dbReference type="Google" id="ProtNLM"/>
    </source>
</evidence>
<sequence>MTWRAVEGGVLASSTGEAFAAWGEAGPETHDALGLVRAAVLAANAHNAQPWQFRVLDNRIDVFADTSRNLGAMDPLFREMDVSLGCAIKNIVVAAPANGKAATVTPLPDSTDPTHVARIDLHAVEASVSPLFAAITSRHTDRNGYDPARRVGAAELARLSGLADTMDTELVWFSTPAEKEAFGALTIRATEVIIADPQQVADDAAWYRTDWREIQAHKDGITIDPSGQSEFIRAISKIMPVSTAQNNAGWLAGTRDSQVPTASAFGAIVVRDPADTGQRLDAGRLWQRLHLALTVDGVSAQPLCQIPERIDREQAAGLTPDFAPAFAALLPTDRHAIMTFRIGYPTGKALPSPRRPAREVVLS</sequence>
<gene>
    <name evidence="1" type="ORF">E3O65_00310</name>
</gene>
<accession>A0ABY2JAJ9</accession>
<dbReference type="SUPFAM" id="SSF55469">
    <property type="entry name" value="FMN-dependent nitroreductase-like"/>
    <property type="match status" value="2"/>
</dbReference>
<reference evidence="1 2" key="1">
    <citation type="submission" date="2019-03" db="EMBL/GenBank/DDBJ databases">
        <title>Genomics of glacier-inhabiting Cryobacterium strains.</title>
        <authorList>
            <person name="Liu Q."/>
            <person name="Xin Y.-H."/>
        </authorList>
    </citation>
    <scope>NUCLEOTIDE SEQUENCE [LARGE SCALE GENOMIC DNA]</scope>
    <source>
        <strain evidence="1 2">TMT4-23</strain>
    </source>
</reference>
<protein>
    <recommendedName>
        <fullName evidence="3">Nitroreductase</fullName>
    </recommendedName>
</protein>
<evidence type="ECO:0000313" key="1">
    <source>
        <dbReference type="EMBL" id="TFD01981.1"/>
    </source>
</evidence>